<evidence type="ECO:0000256" key="6">
    <source>
        <dbReference type="SAM" id="MobiDB-lite"/>
    </source>
</evidence>
<keyword evidence="10" id="KW-1185">Reference proteome</keyword>
<evidence type="ECO:0000256" key="2">
    <source>
        <dbReference type="ARBA" id="ARBA00022692"/>
    </source>
</evidence>
<feature type="transmembrane region" description="Helical" evidence="7">
    <location>
        <begin position="472"/>
        <end position="490"/>
    </location>
</feature>
<dbReference type="InterPro" id="IPR018247">
    <property type="entry name" value="EF_Hand_1_Ca_BS"/>
</dbReference>
<sequence length="897" mass="100938">MTLPTESNLPKPPTLFSRNGFLPLVSQKLPAPIPNMGFDVEGNIPLTKIQSSSTGARKPGEGPLNDFPQEITFKVDEKHGWSGRRKAKEINPISVQVETDSEPVEVNNLGRLYKRIVRFSIVTRYFVYIVPVALLIAVPLITYEIYKPNELFVNTGVRVRFFWIWIEIVWLSLWGSKLVSRAMPHIFVTLSGVVNAGIRKYAAILHAVELQLTLVCWTVISLVTFTGLMNPGVNRQLHQKHWISVVRNFLGASLVSSLLYLAEKMFVQLISINYHRRSFDNRIRENKLYIRLLSHLYEASCALFPPYCQEFLEEDSIVIASMRNKLNKARERRSGSATPLRIVGEIGRFGNKVTAAFGNIASEVTGKQIFSTQSAQSIVSEALKKVDSSEALAKRLWMSFVLENNEVLYADDIKEVLGPARQEQANECFAVLDTDGNGDISLDEMILKVVEIGRDRKAITASMRDVGQAISVLDQVLVTIVSVIIIFTFGKSTMNIAFQHTSFVTTLATAGTTLLSLSFVFAVTTQEFLGSCIFLFVKHPYDVGDRCDLNNTAVVVEQISLLFTVFKRIDTMRLVQIPNMVLNTLWIDNITRSKAMKEQLEIFISFDTPLEDIETLRMLIESFVRHPDNSRDFQPDILIETTGINSMDKLSLKIEICHKSNWHNENVRAARRSKFMCALILALRKVPIHGPGGDGDDLGGPSNPGYTVSVTDQWAANARNKSSDEKESKRFIPISTGVKTSKNQSQPDLKTEPEAPEDQIKKGSKNEKSSVIEKSDEDEDFFEAHLRSDNDQRTCKIESLRQGLLKRQSTRGRRRPGEAMQSISQIHSDAVSLAANNPVSNSQMVVNQNSDEENQIGMYRNSRQDQVQQHTTTTNLSQWPAQRDFQYPASQTRPSKN</sequence>
<keyword evidence="3" id="KW-0106">Calcium</keyword>
<feature type="domain" description="EF-hand" evidence="8">
    <location>
        <begin position="420"/>
        <end position="455"/>
    </location>
</feature>
<feature type="compositionally biased region" description="Polar residues" evidence="6">
    <location>
        <begin position="888"/>
        <end position="897"/>
    </location>
</feature>
<name>A0A420HM02_9PEZI</name>
<feature type="compositionally biased region" description="Polar residues" evidence="6">
    <location>
        <begin position="864"/>
        <end position="880"/>
    </location>
</feature>
<accession>A0A420HM02</accession>
<keyword evidence="5 7" id="KW-0472">Membrane</keyword>
<keyword evidence="2 7" id="KW-0812">Transmembrane</keyword>
<evidence type="ECO:0000313" key="10">
    <source>
        <dbReference type="Proteomes" id="UP000283383"/>
    </source>
</evidence>
<dbReference type="AlphaFoldDB" id="A0A420HM02"/>
<feature type="compositionally biased region" description="Basic and acidic residues" evidence="6">
    <location>
        <begin position="749"/>
        <end position="774"/>
    </location>
</feature>
<dbReference type="InterPro" id="IPR058650">
    <property type="entry name" value="Msy1/2-like"/>
</dbReference>
<feature type="compositionally biased region" description="Basic and acidic residues" evidence="6">
    <location>
        <begin position="721"/>
        <end position="730"/>
    </location>
</feature>
<feature type="transmembrane region" description="Helical" evidence="7">
    <location>
        <begin position="502"/>
        <end position="523"/>
    </location>
</feature>
<dbReference type="InterPro" id="IPR011992">
    <property type="entry name" value="EF-hand-dom_pair"/>
</dbReference>
<dbReference type="InterPro" id="IPR010920">
    <property type="entry name" value="LSM_dom_sf"/>
</dbReference>
<dbReference type="Pfam" id="PF00924">
    <property type="entry name" value="MS_channel_2nd"/>
    <property type="match status" value="1"/>
</dbReference>
<dbReference type="PANTHER" id="PTHR31323:SF14">
    <property type="entry name" value="MECHANOSENSITIVE ION CHANNEL PROTEIN MSY2"/>
    <property type="match status" value="1"/>
</dbReference>
<comment type="subcellular location">
    <subcellularLocation>
        <location evidence="1">Membrane</location>
    </subcellularLocation>
</comment>
<evidence type="ECO:0000256" key="4">
    <source>
        <dbReference type="ARBA" id="ARBA00022989"/>
    </source>
</evidence>
<comment type="caution">
    <text evidence="9">The sequence shown here is derived from an EMBL/GenBank/DDBJ whole genome shotgun (WGS) entry which is preliminary data.</text>
</comment>
<proteinExistence type="predicted"/>
<dbReference type="GO" id="GO:0005262">
    <property type="term" value="F:calcium channel activity"/>
    <property type="evidence" value="ECO:0007669"/>
    <property type="project" value="TreeGrafter"/>
</dbReference>
<dbReference type="InterPro" id="IPR023408">
    <property type="entry name" value="MscS_beta-dom_sf"/>
</dbReference>
<reference evidence="9 10" key="1">
    <citation type="journal article" date="2018" name="BMC Genomics">
        <title>Comparative genome analyses reveal sequence features reflecting distinct modes of host-adaptation between dicot and monocot powdery mildew.</title>
        <authorList>
            <person name="Wu Y."/>
            <person name="Ma X."/>
            <person name="Pan Z."/>
            <person name="Kale S.D."/>
            <person name="Song Y."/>
            <person name="King H."/>
            <person name="Zhang Q."/>
            <person name="Presley C."/>
            <person name="Deng X."/>
            <person name="Wei C.I."/>
            <person name="Xiao S."/>
        </authorList>
    </citation>
    <scope>NUCLEOTIDE SEQUENCE [LARGE SCALE GENOMIC DNA]</scope>
    <source>
        <strain evidence="9">UMSG3</strain>
    </source>
</reference>
<keyword evidence="4 7" id="KW-1133">Transmembrane helix</keyword>
<dbReference type="SUPFAM" id="SSF50182">
    <property type="entry name" value="Sm-like ribonucleoproteins"/>
    <property type="match status" value="1"/>
</dbReference>
<dbReference type="InterPro" id="IPR006685">
    <property type="entry name" value="MscS_channel_2nd"/>
</dbReference>
<feature type="transmembrane region" description="Helical" evidence="7">
    <location>
        <begin position="121"/>
        <end position="141"/>
    </location>
</feature>
<dbReference type="Gene3D" id="2.30.30.60">
    <property type="match status" value="1"/>
</dbReference>
<evidence type="ECO:0000256" key="5">
    <source>
        <dbReference type="ARBA" id="ARBA00023136"/>
    </source>
</evidence>
<dbReference type="EMBL" id="MCBQ01018211">
    <property type="protein sequence ID" value="RKF58455.1"/>
    <property type="molecule type" value="Genomic_DNA"/>
</dbReference>
<dbReference type="GO" id="GO:0005509">
    <property type="term" value="F:calcium ion binding"/>
    <property type="evidence" value="ECO:0007669"/>
    <property type="project" value="InterPro"/>
</dbReference>
<protein>
    <submittedName>
        <fullName evidence="9">Putative MscS family protein</fullName>
    </submittedName>
</protein>
<feature type="region of interest" description="Disordered" evidence="6">
    <location>
        <begin position="849"/>
        <end position="897"/>
    </location>
</feature>
<dbReference type="Pfam" id="PF25886">
    <property type="entry name" value="Msy1"/>
    <property type="match status" value="1"/>
</dbReference>
<dbReference type="Proteomes" id="UP000283383">
    <property type="component" value="Unassembled WGS sequence"/>
</dbReference>
<dbReference type="PANTHER" id="PTHR31323">
    <property type="entry name" value="MECHANOSENSITIVE ION CHANNEL PROTEIN MSY2"/>
    <property type="match status" value="1"/>
</dbReference>
<evidence type="ECO:0000256" key="1">
    <source>
        <dbReference type="ARBA" id="ARBA00004370"/>
    </source>
</evidence>
<dbReference type="STRING" id="62708.A0A420HM02"/>
<feature type="region of interest" description="Disordered" evidence="6">
    <location>
        <begin position="717"/>
        <end position="777"/>
    </location>
</feature>
<feature type="transmembrane region" description="Helical" evidence="7">
    <location>
        <begin position="161"/>
        <end position="180"/>
    </location>
</feature>
<dbReference type="SUPFAM" id="SSF47473">
    <property type="entry name" value="EF-hand"/>
    <property type="match status" value="1"/>
</dbReference>
<dbReference type="GO" id="GO:0006874">
    <property type="term" value="P:intracellular calcium ion homeostasis"/>
    <property type="evidence" value="ECO:0007669"/>
    <property type="project" value="TreeGrafter"/>
</dbReference>
<organism evidence="9 10">
    <name type="scientific">Golovinomyces cichoracearum</name>
    <dbReference type="NCBI Taxonomy" id="62708"/>
    <lineage>
        <taxon>Eukaryota</taxon>
        <taxon>Fungi</taxon>
        <taxon>Dikarya</taxon>
        <taxon>Ascomycota</taxon>
        <taxon>Pezizomycotina</taxon>
        <taxon>Leotiomycetes</taxon>
        <taxon>Erysiphales</taxon>
        <taxon>Erysiphaceae</taxon>
        <taxon>Golovinomyces</taxon>
    </lineage>
</organism>
<dbReference type="InterPro" id="IPR002048">
    <property type="entry name" value="EF_hand_dom"/>
</dbReference>
<evidence type="ECO:0000313" key="9">
    <source>
        <dbReference type="EMBL" id="RKF58455.1"/>
    </source>
</evidence>
<feature type="compositionally biased region" description="Polar residues" evidence="6">
    <location>
        <begin position="737"/>
        <end position="748"/>
    </location>
</feature>
<evidence type="ECO:0000259" key="8">
    <source>
        <dbReference type="PROSITE" id="PS50222"/>
    </source>
</evidence>
<feature type="transmembrane region" description="Helical" evidence="7">
    <location>
        <begin position="201"/>
        <end position="229"/>
    </location>
</feature>
<evidence type="ECO:0000256" key="7">
    <source>
        <dbReference type="SAM" id="Phobius"/>
    </source>
</evidence>
<dbReference type="GO" id="GO:0016020">
    <property type="term" value="C:membrane"/>
    <property type="evidence" value="ECO:0007669"/>
    <property type="project" value="UniProtKB-SubCell"/>
</dbReference>
<dbReference type="PROSITE" id="PS00018">
    <property type="entry name" value="EF_HAND_1"/>
    <property type="match status" value="1"/>
</dbReference>
<gene>
    <name evidence="9" type="ORF">GcM3_182031</name>
</gene>
<dbReference type="PROSITE" id="PS50222">
    <property type="entry name" value="EF_HAND_2"/>
    <property type="match status" value="1"/>
</dbReference>
<evidence type="ECO:0000256" key="3">
    <source>
        <dbReference type="ARBA" id="ARBA00022837"/>
    </source>
</evidence>